<comment type="caution">
    <text evidence="3">The sequence shown here is derived from an EMBL/GenBank/DDBJ whole genome shotgun (WGS) entry which is preliminary data.</text>
</comment>
<name>A0ABW1G3N4_9ACTN</name>
<dbReference type="SMART" id="SM00422">
    <property type="entry name" value="HTH_MERR"/>
    <property type="match status" value="1"/>
</dbReference>
<dbReference type="InterPro" id="IPR009061">
    <property type="entry name" value="DNA-bd_dom_put_sf"/>
</dbReference>
<organism evidence="3 4">
    <name type="scientific">Streptacidiphilus monticola</name>
    <dbReference type="NCBI Taxonomy" id="2161674"/>
    <lineage>
        <taxon>Bacteria</taxon>
        <taxon>Bacillati</taxon>
        <taxon>Actinomycetota</taxon>
        <taxon>Actinomycetes</taxon>
        <taxon>Kitasatosporales</taxon>
        <taxon>Streptomycetaceae</taxon>
        <taxon>Streptacidiphilus</taxon>
    </lineage>
</organism>
<dbReference type="PANTHER" id="PTHR30204:SF93">
    <property type="entry name" value="HTH MERR-TYPE DOMAIN-CONTAINING PROTEIN"/>
    <property type="match status" value="1"/>
</dbReference>
<keyword evidence="1" id="KW-0238">DNA-binding</keyword>
<reference evidence="4" key="1">
    <citation type="journal article" date="2019" name="Int. J. Syst. Evol. Microbiol.">
        <title>The Global Catalogue of Microorganisms (GCM) 10K type strain sequencing project: providing services to taxonomists for standard genome sequencing and annotation.</title>
        <authorList>
            <consortium name="The Broad Institute Genomics Platform"/>
            <consortium name="The Broad Institute Genome Sequencing Center for Infectious Disease"/>
            <person name="Wu L."/>
            <person name="Ma J."/>
        </authorList>
    </citation>
    <scope>NUCLEOTIDE SEQUENCE [LARGE SCALE GENOMIC DNA]</scope>
    <source>
        <strain evidence="4">JCM 4816</strain>
    </source>
</reference>
<evidence type="ECO:0000313" key="4">
    <source>
        <dbReference type="Proteomes" id="UP001596174"/>
    </source>
</evidence>
<evidence type="ECO:0000313" key="3">
    <source>
        <dbReference type="EMBL" id="MFC5909043.1"/>
    </source>
</evidence>
<dbReference type="InterPro" id="IPR000551">
    <property type="entry name" value="MerR-type_HTH_dom"/>
</dbReference>
<dbReference type="SUPFAM" id="SSF46955">
    <property type="entry name" value="Putative DNA-binding domain"/>
    <property type="match status" value="1"/>
</dbReference>
<proteinExistence type="predicted"/>
<dbReference type="InterPro" id="IPR047057">
    <property type="entry name" value="MerR_fam"/>
</dbReference>
<dbReference type="Proteomes" id="UP001596174">
    <property type="component" value="Unassembled WGS sequence"/>
</dbReference>
<dbReference type="Gene3D" id="1.10.1660.10">
    <property type="match status" value="1"/>
</dbReference>
<dbReference type="Pfam" id="PF13411">
    <property type="entry name" value="MerR_1"/>
    <property type="match status" value="1"/>
</dbReference>
<gene>
    <name evidence="3" type="ORF">ACFP3V_17685</name>
</gene>
<keyword evidence="4" id="KW-1185">Reference proteome</keyword>
<evidence type="ECO:0000259" key="2">
    <source>
        <dbReference type="PROSITE" id="PS50937"/>
    </source>
</evidence>
<dbReference type="PROSITE" id="PS50937">
    <property type="entry name" value="HTH_MERR_2"/>
    <property type="match status" value="1"/>
</dbReference>
<feature type="domain" description="HTH merR-type" evidence="2">
    <location>
        <begin position="18"/>
        <end position="86"/>
    </location>
</feature>
<dbReference type="RefSeq" id="WP_380584484.1">
    <property type="nucleotide sequence ID" value="NZ_JBHSQJ010000072.1"/>
</dbReference>
<sequence>MTRVPSPRTDSGLERRTQYRIDDLAQAAGTTVRNIRAYQDRGLLPPAERRGRSNVYGPAHLQRLRLIAQLLNRGHTLAGIKELLDAWSDGRGLGGVLGLVAEVTGPWTDELPERLCRADLRARFGGVEDAEALAAAVRLGVLEPESEAWESFLVPNPAVLGVAARLFALGVPLQACLGHLESLRADVEGMARDFVEFSALHVFARYAGHALTDEEAAEAAASVRELRPLAQQVVNAELARALRAEAVRLLDSAVPPHLRDVLAREL</sequence>
<protein>
    <submittedName>
        <fullName evidence="3">MerR family transcriptional regulator</fullName>
    </submittedName>
</protein>
<accession>A0ABW1G3N4</accession>
<dbReference type="PANTHER" id="PTHR30204">
    <property type="entry name" value="REDOX-CYCLING DRUG-SENSING TRANSCRIPTIONAL ACTIVATOR SOXR"/>
    <property type="match status" value="1"/>
</dbReference>
<evidence type="ECO:0000256" key="1">
    <source>
        <dbReference type="ARBA" id="ARBA00023125"/>
    </source>
</evidence>
<dbReference type="PRINTS" id="PR00040">
    <property type="entry name" value="HTHMERR"/>
</dbReference>
<dbReference type="EMBL" id="JBHSQJ010000072">
    <property type="protein sequence ID" value="MFC5909043.1"/>
    <property type="molecule type" value="Genomic_DNA"/>
</dbReference>